<dbReference type="EMBL" id="JBHUFL010000003">
    <property type="protein sequence ID" value="MFD1836420.1"/>
    <property type="molecule type" value="Genomic_DNA"/>
</dbReference>
<gene>
    <name evidence="1" type="ORF">ACFSDA_15250</name>
</gene>
<organism evidence="1 2">
    <name type="scientific">Brachybacterium rhamnosum</name>
    <dbReference type="NCBI Taxonomy" id="173361"/>
    <lineage>
        <taxon>Bacteria</taxon>
        <taxon>Bacillati</taxon>
        <taxon>Actinomycetota</taxon>
        <taxon>Actinomycetes</taxon>
        <taxon>Micrococcales</taxon>
        <taxon>Dermabacteraceae</taxon>
        <taxon>Brachybacterium</taxon>
    </lineage>
</organism>
<name>A0ABW4Q1Y3_9MICO</name>
<sequence length="128" mass="13908">MGFANAQGLINAHLAAVTGLRCVTQIPTSRPERFVRTIRTGGFLANQITDVARLTVECWAKDKSTAQQDAQQIRGALLALRGTSLSGVKVHRVTEIAAPSDSPDPDTSTPRYVLTHEVHLRGTYRKGQ</sequence>
<evidence type="ECO:0000313" key="1">
    <source>
        <dbReference type="EMBL" id="MFD1836420.1"/>
    </source>
</evidence>
<comment type="caution">
    <text evidence="1">The sequence shown here is derived from an EMBL/GenBank/DDBJ whole genome shotgun (WGS) entry which is preliminary data.</text>
</comment>
<keyword evidence="2" id="KW-1185">Reference proteome</keyword>
<evidence type="ECO:0000313" key="2">
    <source>
        <dbReference type="Proteomes" id="UP001597280"/>
    </source>
</evidence>
<protein>
    <recommendedName>
        <fullName evidence="3">DUF3168 domain-containing protein</fullName>
    </recommendedName>
</protein>
<evidence type="ECO:0008006" key="3">
    <source>
        <dbReference type="Google" id="ProtNLM"/>
    </source>
</evidence>
<proteinExistence type="predicted"/>
<dbReference type="RefSeq" id="WP_343905882.1">
    <property type="nucleotide sequence ID" value="NZ_BAAAIS010000003.1"/>
</dbReference>
<dbReference type="Proteomes" id="UP001597280">
    <property type="component" value="Unassembled WGS sequence"/>
</dbReference>
<reference evidence="2" key="1">
    <citation type="journal article" date="2019" name="Int. J. Syst. Evol. Microbiol.">
        <title>The Global Catalogue of Microorganisms (GCM) 10K type strain sequencing project: providing services to taxonomists for standard genome sequencing and annotation.</title>
        <authorList>
            <consortium name="The Broad Institute Genomics Platform"/>
            <consortium name="The Broad Institute Genome Sequencing Center for Infectious Disease"/>
            <person name="Wu L."/>
            <person name="Ma J."/>
        </authorList>
    </citation>
    <scope>NUCLEOTIDE SEQUENCE [LARGE SCALE GENOMIC DNA]</scope>
    <source>
        <strain evidence="2">JCM 11650</strain>
    </source>
</reference>
<accession>A0ABW4Q1Y3</accession>